<accession>A0A1I1WKQ0</accession>
<dbReference type="AlphaFoldDB" id="A0A1I1WKQ0"/>
<evidence type="ECO:0000313" key="2">
    <source>
        <dbReference type="Proteomes" id="UP000199517"/>
    </source>
</evidence>
<keyword evidence="2" id="KW-1185">Reference proteome</keyword>
<proteinExistence type="predicted"/>
<sequence>MPADSSRNEALRAVRALQIAPIHYNAIQLGIAPRRFLSEVTGLSETRLASTAQTLRPRTIVDAQRHAVTYLRKQLVSRGYPESAIDERIAGQAQLQASGGAAWAGYWYAENFVHRPLLDACVRTGIRFDMFLAEAETALVNGDLAAFTIRCADFIGQWAMPAEVAATCQVEKSSVFRDASTWDDAWQAAHKLLLAAFFDQFAQFDAVWGGCFITHLPPRSLVALIAPKWPGGLRVIRPVRRLIVLSFSLHHWVRYKRWPDRAPGATEVSQKLSSWDRQDIANLFDGTKRLRLPDFEKMWDELGSCFGHGWELSGPFALARIAIAWQREMIVVGPDQKLRSFTTLGEDYHALWRWRHSQRPPAPPGAPQGRDQWPLWLED</sequence>
<protein>
    <submittedName>
        <fullName evidence="1">Uncharacterized protein</fullName>
    </submittedName>
</protein>
<dbReference type="EMBL" id="FOMQ01000010">
    <property type="protein sequence ID" value="SFD95569.1"/>
    <property type="molecule type" value="Genomic_DNA"/>
</dbReference>
<organism evidence="1 2">
    <name type="scientific">Paracidovorax konjaci</name>
    <dbReference type="NCBI Taxonomy" id="32040"/>
    <lineage>
        <taxon>Bacteria</taxon>
        <taxon>Pseudomonadati</taxon>
        <taxon>Pseudomonadota</taxon>
        <taxon>Betaproteobacteria</taxon>
        <taxon>Burkholderiales</taxon>
        <taxon>Comamonadaceae</taxon>
        <taxon>Paracidovorax</taxon>
    </lineage>
</organism>
<name>A0A1I1WKQ0_9BURK</name>
<dbReference type="Proteomes" id="UP000199517">
    <property type="component" value="Unassembled WGS sequence"/>
</dbReference>
<evidence type="ECO:0000313" key="1">
    <source>
        <dbReference type="EMBL" id="SFD95569.1"/>
    </source>
</evidence>
<gene>
    <name evidence="1" type="ORF">SAMN04489710_11021</name>
</gene>
<reference evidence="2" key="1">
    <citation type="submission" date="2016-10" db="EMBL/GenBank/DDBJ databases">
        <authorList>
            <person name="Varghese N."/>
            <person name="Submissions S."/>
        </authorList>
    </citation>
    <scope>NUCLEOTIDE SEQUENCE [LARGE SCALE GENOMIC DNA]</scope>
    <source>
        <strain evidence="2">DSM 7481</strain>
    </source>
</reference>